<proteinExistence type="predicted"/>
<protein>
    <submittedName>
        <fullName evidence="1">Type I restriction-modification system, M subunit</fullName>
    </submittedName>
</protein>
<dbReference type="AlphaFoldDB" id="F8KUI2"/>
<dbReference type="KEGG" id="hbi:HBZC1_p0370"/>
<gene>
    <name evidence="1" type="ordered locus">HBZC1_p0370</name>
</gene>
<name>F8KUI2_HELBC</name>
<evidence type="ECO:0000313" key="2">
    <source>
        <dbReference type="Proteomes" id="UP000008387"/>
    </source>
</evidence>
<accession>F8KUI2</accession>
<dbReference type="HOGENOM" id="CLU_926764_0_0_7"/>
<dbReference type="RefSeq" id="WP_013882024.1">
    <property type="nucleotide sequence ID" value="NC_015670.1"/>
</dbReference>
<keyword evidence="1" id="KW-0614">Plasmid</keyword>
<geneLocation type="plasmid" evidence="1 2">
    <name>phbz1</name>
</geneLocation>
<sequence length="300" mass="33843">MELSKLAKSAKCEGRILPLDLIASHFFKAQNAEITEQEERLESILADKQALILSLEPEEMQECLEFFNATEQEEEETKALERYLNANLEGLLRQKGLEILGEGSQAQLIALHHFLEAHKGKEHKKVSQQKQQEFLNAHAKEFQALLSPDHKSFNQSKLKAKCLELALEALQHTELGAKLVSYYQLSQQEKPLKEKLKKLQEALVALVLDKLKNLSEEEILELLAQKWFEPLEKALFGLPDSFITLLARCVQALGSKYALCLQGVQGRIAQSTQEFKEALSGLEGFSTHVGLQELVKLLEG</sequence>
<evidence type="ECO:0000313" key="1">
    <source>
        <dbReference type="EMBL" id="CCB80917.1"/>
    </source>
</evidence>
<reference evidence="1 2" key="1">
    <citation type="journal article" date="2011" name="J. Bacteriol.">
        <title>Genome sequence of Helicobacter bizzozeronii strain CIII-1, an isolate from human gastric mucosa.</title>
        <authorList>
            <person name="Schott T."/>
            <person name="Rossi M."/>
            <person name="Hanninen M.L."/>
        </authorList>
    </citation>
    <scope>NUCLEOTIDE SEQUENCE [LARGE SCALE GENOMIC DNA]</scope>
    <source>
        <strain evidence="1 2">CIII-1</strain>
    </source>
</reference>
<organism evidence="1 2">
    <name type="scientific">Helicobacter bizzozeronii (strain CIII-1)</name>
    <dbReference type="NCBI Taxonomy" id="1002804"/>
    <lineage>
        <taxon>Bacteria</taxon>
        <taxon>Pseudomonadati</taxon>
        <taxon>Campylobacterota</taxon>
        <taxon>Epsilonproteobacteria</taxon>
        <taxon>Campylobacterales</taxon>
        <taxon>Helicobacteraceae</taxon>
        <taxon>Helicobacter</taxon>
    </lineage>
</organism>
<dbReference type="EMBL" id="FR871758">
    <property type="protein sequence ID" value="CCB80917.1"/>
    <property type="molecule type" value="Genomic_DNA"/>
</dbReference>
<keyword evidence="2" id="KW-1185">Reference proteome</keyword>
<dbReference type="Proteomes" id="UP000008387">
    <property type="component" value="Plasmid phbz1"/>
</dbReference>